<proteinExistence type="predicted"/>
<dbReference type="OrthoDB" id="5345392at2759"/>
<dbReference type="GO" id="GO:0005802">
    <property type="term" value="C:trans-Golgi network"/>
    <property type="evidence" value="ECO:0007669"/>
    <property type="project" value="TreeGrafter"/>
</dbReference>
<feature type="region of interest" description="Disordered" evidence="1">
    <location>
        <begin position="181"/>
        <end position="221"/>
    </location>
</feature>
<feature type="compositionally biased region" description="Polar residues" evidence="1">
    <location>
        <begin position="212"/>
        <end position="221"/>
    </location>
</feature>
<dbReference type="AlphaFoldDB" id="A0A9P8Q5L4"/>
<name>A0A9P8Q5L4_WICPI</name>
<reference evidence="2" key="1">
    <citation type="journal article" date="2021" name="Open Biol.">
        <title>Shared evolutionary footprints suggest mitochondrial oxidative damage underlies multiple complex I losses in fungi.</title>
        <authorList>
            <person name="Schikora-Tamarit M.A."/>
            <person name="Marcet-Houben M."/>
            <person name="Nosek J."/>
            <person name="Gabaldon T."/>
        </authorList>
    </citation>
    <scope>NUCLEOTIDE SEQUENCE</scope>
    <source>
        <strain evidence="2">CBS2887</strain>
    </source>
</reference>
<dbReference type="Proteomes" id="UP000774326">
    <property type="component" value="Unassembled WGS sequence"/>
</dbReference>
<protein>
    <submittedName>
        <fullName evidence="2">Uncharacterized protein</fullName>
    </submittedName>
</protein>
<feature type="compositionally biased region" description="Acidic residues" evidence="1">
    <location>
        <begin position="190"/>
        <end position="210"/>
    </location>
</feature>
<evidence type="ECO:0000313" key="2">
    <source>
        <dbReference type="EMBL" id="KAH3683517.1"/>
    </source>
</evidence>
<reference evidence="2" key="2">
    <citation type="submission" date="2021-01" db="EMBL/GenBank/DDBJ databases">
        <authorList>
            <person name="Schikora-Tamarit M.A."/>
        </authorList>
    </citation>
    <scope>NUCLEOTIDE SEQUENCE</scope>
    <source>
        <strain evidence="2">CBS2887</strain>
    </source>
</reference>
<dbReference type="InterPro" id="IPR024662">
    <property type="entry name" value="Trs65"/>
</dbReference>
<comment type="caution">
    <text evidence="2">The sequence shown here is derived from an EMBL/GenBank/DDBJ whole genome shotgun (WGS) entry which is preliminary data.</text>
</comment>
<evidence type="ECO:0000256" key="1">
    <source>
        <dbReference type="SAM" id="MobiDB-lite"/>
    </source>
</evidence>
<keyword evidence="3" id="KW-1185">Reference proteome</keyword>
<evidence type="ECO:0000313" key="3">
    <source>
        <dbReference type="Proteomes" id="UP000774326"/>
    </source>
</evidence>
<accession>A0A9P8Q5L4</accession>
<gene>
    <name evidence="2" type="ORF">WICPIJ_005513</name>
</gene>
<dbReference type="GO" id="GO:1990071">
    <property type="term" value="C:TRAPPII protein complex"/>
    <property type="evidence" value="ECO:0007669"/>
    <property type="project" value="InterPro"/>
</dbReference>
<dbReference type="PANTHER" id="PTHR28159">
    <property type="entry name" value="TRAFFICKING PROTEIN PARTICLE COMPLEX II-SPECIFIC SUBUNIT 65"/>
    <property type="match status" value="1"/>
</dbReference>
<organism evidence="2 3">
    <name type="scientific">Wickerhamomyces pijperi</name>
    <name type="common">Yeast</name>
    <name type="synonym">Pichia pijperi</name>
    <dbReference type="NCBI Taxonomy" id="599730"/>
    <lineage>
        <taxon>Eukaryota</taxon>
        <taxon>Fungi</taxon>
        <taxon>Dikarya</taxon>
        <taxon>Ascomycota</taxon>
        <taxon>Saccharomycotina</taxon>
        <taxon>Saccharomycetes</taxon>
        <taxon>Phaffomycetales</taxon>
        <taxon>Wickerhamomycetaceae</taxon>
        <taxon>Wickerhamomyces</taxon>
    </lineage>
</organism>
<dbReference type="GO" id="GO:0006891">
    <property type="term" value="P:intra-Golgi vesicle-mediated transport"/>
    <property type="evidence" value="ECO:0007669"/>
    <property type="project" value="InterPro"/>
</dbReference>
<dbReference type="PANTHER" id="PTHR28159:SF1">
    <property type="entry name" value="TRAFFICKING PROTEIN PARTICLE COMPLEX II-SPECIFIC SUBUNIT 65"/>
    <property type="match status" value="1"/>
</dbReference>
<sequence length="555" mass="63075">MNQFYLPRDITLMDEELPITELLDQLEQCTDIREFSFFDEVLVGYVSVIRQPNEDITSTRLDVQIINAGGEADSNGQIITLHKLELKPLKSADDVVIYKFSTFINYPKIKLYDPILKFTLFSCFKKLKPVKTDDISTTPLGQESYLQTEQYMMERRNLLAGYQSVRSNEIKPVMYDTSTSSVWSSSNAGDSDDHEEQQTGSEEEGYEDGEQLPTQEPQAQLHNASMVSLSTTKERTTQIYYELPLIRVLNIKVKNFKISKTSIISTIDIELTAMFQEYLDSSVTLSHLNYKFENNLITNTATTFPITLRSKDYYKFSYKLNLMPPYYLQSDAKMNIPSNHNKSLIELQYAFNGHKLKTSFITNLDMSSFYQQQQHSSRSVSSSSLNLSRIPNTLPSSITVRFRGNKVVKLGDVFKMKVIIQNHSKKPRDLVITFNNNSGSSSTTSSSGYPDYFQPNLPKIQTPIQPLSSISKTYNNIIKSKPVGALSLVNELRFQLNSFNDIYENEIKLIALERSSTSSIGGYGINGYRLTGIRVTDINSGESMSCDKMLEVIIE</sequence>
<dbReference type="EMBL" id="JAEUBG010003090">
    <property type="protein sequence ID" value="KAH3683517.1"/>
    <property type="molecule type" value="Genomic_DNA"/>
</dbReference>